<reference evidence="1 2" key="1">
    <citation type="submission" date="2020-12" db="EMBL/GenBank/DDBJ databases">
        <title>FDA dAtabase for Regulatory Grade micrObial Sequences (FDA-ARGOS): Supporting development and validation of Infectious Disease Dx tests.</title>
        <authorList>
            <person name="Nelson B."/>
            <person name="Plummer A."/>
            <person name="Tallon L."/>
            <person name="Sadzewicz L."/>
            <person name="Zhao X."/>
            <person name="Boylan J."/>
            <person name="Ott S."/>
            <person name="Bowen H."/>
            <person name="Vavikolanu K."/>
            <person name="Mehta A."/>
            <person name="Aluvathingal J."/>
            <person name="Nadendla S."/>
            <person name="Myers T."/>
            <person name="Yan Y."/>
            <person name="Sichtig H."/>
        </authorList>
    </citation>
    <scope>NUCLEOTIDE SEQUENCE [LARGE SCALE GENOMIC DNA]</scope>
    <source>
        <strain evidence="1 2">FDAARGOS_899</strain>
    </source>
</reference>
<sequence>MELKVRRERNIRAALALLDQRETALLADKAALLDERRALWNAWRTCSAVDRVHDHASLQLLKHELAGYHHRDQTLVDRVELVDAQCTELRLERDQQRALLRRAQIDHEKLKTLLE</sequence>
<name>A0A7T2U4H7_9BURK</name>
<accession>A0A7T2U4H7</accession>
<evidence type="ECO:0000313" key="1">
    <source>
        <dbReference type="EMBL" id="QPS45563.1"/>
    </source>
</evidence>
<dbReference type="Proteomes" id="UP000594943">
    <property type="component" value="Chromosome 1"/>
</dbReference>
<organism evidence="1 2">
    <name type="scientific">Burkholderia humptydooensis</name>
    <dbReference type="NCBI Taxonomy" id="430531"/>
    <lineage>
        <taxon>Bacteria</taxon>
        <taxon>Pseudomonadati</taxon>
        <taxon>Pseudomonadota</taxon>
        <taxon>Betaproteobacteria</taxon>
        <taxon>Burkholderiales</taxon>
        <taxon>Burkholderiaceae</taxon>
        <taxon>Burkholderia</taxon>
        <taxon>pseudomallei group</taxon>
    </lineage>
</organism>
<dbReference type="KEGG" id="bhg:I6G56_10920"/>
<evidence type="ECO:0000313" key="2">
    <source>
        <dbReference type="Proteomes" id="UP000594943"/>
    </source>
</evidence>
<dbReference type="AlphaFoldDB" id="A0A7T2U4H7"/>
<gene>
    <name evidence="1" type="ORF">I6G56_10920</name>
</gene>
<proteinExistence type="predicted"/>
<protein>
    <submittedName>
        <fullName evidence="1">Uncharacterized protein</fullName>
    </submittedName>
</protein>
<dbReference type="EMBL" id="CP065686">
    <property type="protein sequence ID" value="QPS45563.1"/>
    <property type="molecule type" value="Genomic_DNA"/>
</dbReference>